<protein>
    <submittedName>
        <fullName evidence="2">Uncharacterized protein</fullName>
    </submittedName>
</protein>
<evidence type="ECO:0000313" key="2">
    <source>
        <dbReference type="EMBL" id="GAA1712989.1"/>
    </source>
</evidence>
<gene>
    <name evidence="2" type="ORF">GCM10009765_72600</name>
</gene>
<evidence type="ECO:0000313" key="3">
    <source>
        <dbReference type="Proteomes" id="UP001500618"/>
    </source>
</evidence>
<dbReference type="EMBL" id="BAAANY010000038">
    <property type="protein sequence ID" value="GAA1712989.1"/>
    <property type="molecule type" value="Genomic_DNA"/>
</dbReference>
<accession>A0ABN2IW35</accession>
<feature type="chain" id="PRO_5046334450" evidence="1">
    <location>
        <begin position="28"/>
        <end position="801"/>
    </location>
</feature>
<comment type="caution">
    <text evidence="2">The sequence shown here is derived from an EMBL/GenBank/DDBJ whole genome shotgun (WGS) entry which is preliminary data.</text>
</comment>
<feature type="signal peptide" evidence="1">
    <location>
        <begin position="1"/>
        <end position="27"/>
    </location>
</feature>
<reference evidence="2 3" key="1">
    <citation type="journal article" date="2019" name="Int. J. Syst. Evol. Microbiol.">
        <title>The Global Catalogue of Microorganisms (GCM) 10K type strain sequencing project: providing services to taxonomists for standard genome sequencing and annotation.</title>
        <authorList>
            <consortium name="The Broad Institute Genomics Platform"/>
            <consortium name="The Broad Institute Genome Sequencing Center for Infectious Disease"/>
            <person name="Wu L."/>
            <person name="Ma J."/>
        </authorList>
    </citation>
    <scope>NUCLEOTIDE SEQUENCE [LARGE SCALE GENOMIC DNA]</scope>
    <source>
        <strain evidence="2 3">JCM 14718</strain>
    </source>
</reference>
<keyword evidence="1" id="KW-0732">Signal</keyword>
<dbReference type="Pfam" id="PF08310">
    <property type="entry name" value="LGFP"/>
    <property type="match status" value="1"/>
</dbReference>
<evidence type="ECO:0000256" key="1">
    <source>
        <dbReference type="SAM" id="SignalP"/>
    </source>
</evidence>
<name>A0ABN2IW35_9ACTN</name>
<organism evidence="2 3">
    <name type="scientific">Fodinicola feengrottensis</name>
    <dbReference type="NCBI Taxonomy" id="435914"/>
    <lineage>
        <taxon>Bacteria</taxon>
        <taxon>Bacillati</taxon>
        <taxon>Actinomycetota</taxon>
        <taxon>Actinomycetes</taxon>
        <taxon>Mycobacteriales</taxon>
        <taxon>Fodinicola</taxon>
    </lineage>
</organism>
<dbReference type="PROSITE" id="PS51257">
    <property type="entry name" value="PROKAR_LIPOPROTEIN"/>
    <property type="match status" value="1"/>
</dbReference>
<dbReference type="InterPro" id="IPR013207">
    <property type="entry name" value="LGFP"/>
</dbReference>
<proteinExistence type="predicted"/>
<sequence>MFKLMRAFLVLVLAAALLSVTASSASASCGITPYGLIGNKWYALGGEGSPLGCATEAEHDTPGRNGRTQTFQYGQIVWSPDQGGNMIVATWSIGTRVFVDWGPTDPFGYDFFIVRWDVNGSNVGQTDINNGPRGYGSFSFDSAQGWSTVVVEGCDSHVIGSSTCRQGWTPPAGTYTAPPGSFGISAATDPAHAFDGLDQRRAAAVEHLACTRLLNPGGAHAGENEGVEMAAQLEMARRYGTGYHCRGQLPSVQLVNQSLMGTGAHPTGSSFSSAICSRDGDYDTFLKGLMVVIYKYWDLLYANTRTHILNDLLTENGAHSVDDEKTPVCGYIDLPESENHRLLIESARYLSNQKLYDATGNAAYDNNANGMRAYLLGQLQNFAKFDFLEYNARPYQRYSMDALLNLFDYARDPSVRTGARIVLDYTTTKFAVSSNQLRRAGPFRRLTSRTDAVNQWYYGNQSDPQTAFFLMWTGLAGNLGNTIPDWFTNEAVIVGLSSYLPPPAAVYRAMNKATGPYQETFFGGYRPQLSYAGEDAAPGIEIYSSSPSFLLTAGGVWLPSGYGRDEWYDRIGTNENYGVPQSTTLMPSGNHPSVYLTRDQFIRFDGYSGRSPEGRDKVNTCVYGGFACGLQLQVPQVWWNCAEVSTSGVWQFLNLNTPACGNLGFYVVVHGSAPTTNPEYGTVGFFDAVEASSMSFADFRTHTLDRNPGMPAQLDPHAQYTFGTPDGHYYTFRLVSPGGTNNEQLVTWADGQQLGDFGSAPLAQGPYLSSSGHSGYLELWWPEGGVRTVLDFRDALNPVIR</sequence>
<dbReference type="Proteomes" id="UP001500618">
    <property type="component" value="Unassembled WGS sequence"/>
</dbReference>
<dbReference type="RefSeq" id="WP_344314646.1">
    <property type="nucleotide sequence ID" value="NZ_BAAANY010000038.1"/>
</dbReference>
<keyword evidence="3" id="KW-1185">Reference proteome</keyword>